<dbReference type="VEuPathDB" id="CryptoDB:Cvel_19527"/>
<keyword evidence="1" id="KW-0677">Repeat</keyword>
<dbReference type="PANTHER" id="PTHR43215:SF14">
    <property type="entry name" value="RADIAL SPOKE HEAD 1 HOMOLOG"/>
    <property type="match status" value="1"/>
</dbReference>
<accession>A0A0G4G015</accession>
<dbReference type="SMART" id="SM00698">
    <property type="entry name" value="MORN"/>
    <property type="match status" value="12"/>
</dbReference>
<evidence type="ECO:0000313" key="2">
    <source>
        <dbReference type="EMBL" id="CEM21012.1"/>
    </source>
</evidence>
<protein>
    <recommendedName>
        <fullName evidence="3">Heterokaryon incompatibility domain-containing protein</fullName>
    </recommendedName>
</protein>
<dbReference type="SUPFAM" id="SSF82185">
    <property type="entry name" value="Histone H3 K4-specific methyltransferase SET7/9 N-terminal domain"/>
    <property type="match status" value="2"/>
</dbReference>
<evidence type="ECO:0000256" key="1">
    <source>
        <dbReference type="ARBA" id="ARBA00022737"/>
    </source>
</evidence>
<dbReference type="Gene3D" id="2.20.110.10">
    <property type="entry name" value="Histone H3 K4-specific methyltransferase SET7/9 N-terminal domain"/>
    <property type="match status" value="5"/>
</dbReference>
<dbReference type="InterPro" id="IPR003409">
    <property type="entry name" value="MORN"/>
</dbReference>
<gene>
    <name evidence="2" type="ORF">Cvel_19527</name>
</gene>
<organism evidence="2">
    <name type="scientific">Chromera velia CCMP2878</name>
    <dbReference type="NCBI Taxonomy" id="1169474"/>
    <lineage>
        <taxon>Eukaryota</taxon>
        <taxon>Sar</taxon>
        <taxon>Alveolata</taxon>
        <taxon>Colpodellida</taxon>
        <taxon>Chromeraceae</taxon>
        <taxon>Chromera</taxon>
    </lineage>
</organism>
<reference evidence="2" key="1">
    <citation type="submission" date="2014-11" db="EMBL/GenBank/DDBJ databases">
        <authorList>
            <person name="Otto D Thomas"/>
            <person name="Naeem Raeece"/>
        </authorList>
    </citation>
    <scope>NUCLEOTIDE SEQUENCE</scope>
</reference>
<sequence>MPSSYIAWTRNEQAAFLSRADSLIPSLQSNLSTELELEDPNNGPVDPGYLAFAVLVRAHPPKDVDEGKLPNARVDALCEVFRLLLPRDRTGLGFKKSFMDTMRPFFGFFELAFCRWVKHKEGGDPEREVVCCFENAKSFQIRKTFLEDLDRALLTAPRNVKERFLLNDKKDDFQKARESVRLLLRILAGYAEEAAQRCIEWPIWTGMEGLNAVPVRFVSLQALKKNKRLPRFGSHKRYAHPLTGEPNANLCQESHAFRSTSTVFIFVSHRWLRLSECPLSHPDDEKNSAFTLIVEGCERIASRQQPRVGTAVFIDYCCLDQDDTTMTEIENLDVLMSRCDVVLTPVVDRDHYRWGYNLETERGPSNRFEDYRAEEWHLYWERGWCRLEAMYATAVPLRAGYSGAERAALFKPCAAAHLLSLGRRLHCIFGTKEMEKNLPLFALPALLLNHVEGHWPVDGEFTVQRDREVLARLQTQIAGHFRKVEEGYEGHRSLAGHMQGKGRRIYTDGSVYEGDFEQSKRHGRGRYIHADGAVYEGDYQNGKKEGFGKYIFASGAVYEGTFLGGEKSGQGRYTYGDGAMYEGEWCNDVRQGHGRLEEVGGAVYEGGFFDSFPHGLGKYVHADGTLHEGEYERGEACGWGQQTFVDGSLYRGDFEGGQMNGWGYREWTNGDTYEGEFRNNKMHGRGSLRFARGEIYEGRFRQGLRHGKGRSWLPGGEVHVCRWRHGEMHGKGRLSYEGGSTFTGNWRHGKREGEAVFKHPNGKCDVLQWRDGKCLGQILKFPGRREMRFSIEGLPAQLLFGLAHYKPEMKDLMSAECLI</sequence>
<proteinExistence type="predicted"/>
<evidence type="ECO:0008006" key="3">
    <source>
        <dbReference type="Google" id="ProtNLM"/>
    </source>
</evidence>
<dbReference type="EMBL" id="CDMZ01000762">
    <property type="protein sequence ID" value="CEM21012.1"/>
    <property type="molecule type" value="Genomic_DNA"/>
</dbReference>
<dbReference type="Pfam" id="PF02493">
    <property type="entry name" value="MORN"/>
    <property type="match status" value="12"/>
</dbReference>
<dbReference type="AlphaFoldDB" id="A0A0G4G015"/>
<name>A0A0G4G015_9ALVE</name>
<dbReference type="PANTHER" id="PTHR43215">
    <property type="entry name" value="RADIAL SPOKE HEAD 1 HOMOLOG"/>
    <property type="match status" value="1"/>
</dbReference>